<dbReference type="InterPro" id="IPR039047">
    <property type="entry name" value="PHAX"/>
</dbReference>
<dbReference type="InterPro" id="IPR019385">
    <property type="entry name" value="PHAX_RNA-binding_domain"/>
</dbReference>
<protein>
    <recommendedName>
        <fullName evidence="4">Phosphorylated adapter RNA export protein</fullName>
    </recommendedName>
    <alternativeName>
        <fullName evidence="10">RNA U small nuclear RNA export adapter protein</fullName>
    </alternativeName>
</protein>
<evidence type="ECO:0000256" key="2">
    <source>
        <dbReference type="ARBA" id="ARBA00004496"/>
    </source>
</evidence>
<dbReference type="PANTHER" id="PTHR13135">
    <property type="entry name" value="CYTOSOLIC RESINIFERATOXIN BINDING PROTEIN RBP-26"/>
    <property type="match status" value="1"/>
</dbReference>
<keyword evidence="9" id="KW-0539">Nucleus</keyword>
<evidence type="ECO:0000256" key="8">
    <source>
        <dbReference type="ARBA" id="ARBA00022927"/>
    </source>
</evidence>
<evidence type="ECO:0000256" key="7">
    <source>
        <dbReference type="ARBA" id="ARBA00022884"/>
    </source>
</evidence>
<evidence type="ECO:0000256" key="9">
    <source>
        <dbReference type="ARBA" id="ARBA00023242"/>
    </source>
</evidence>
<evidence type="ECO:0000256" key="3">
    <source>
        <dbReference type="ARBA" id="ARBA00006094"/>
    </source>
</evidence>
<keyword evidence="5" id="KW-0813">Transport</keyword>
<evidence type="ECO:0000259" key="12">
    <source>
        <dbReference type="Pfam" id="PF10258"/>
    </source>
</evidence>
<sequence>MNCGKSELEALSTCPEYTPLPRPSHDVGTISSAPRELSDGEIEDDDDDDDKINLMRKSSDDSDCDLPLKRPRPAPQPRRMDAQNGHAAPSRPRKKYDIWSTSLQEQAVLEEFNKCDVQNVDRSRAVESYFVSSEAQSTEDFPNEESDVEKTEENLRIIASELLETVPNNERKRKAIKRKKDLSRRGNYYEDEDLNIVPRYLPDLAKTANDSEEDLAQDLANKLFETKDELVRKVVNVIGKERAIKFFHETQNIEEEGGMQIKNQTRRRTPGGVYFFLVKLSCSPEENKILFSDDRCHQSRKRKKLKVQNRKAVDKKCEDQAKIDQQKLNDNLHKELPNLLKADLSLKHLSHEERDVPSPPPSPVMESLNPPPSPANDETPPLTSTLLRSSPVQYDDLLTVQADEMELA</sequence>
<dbReference type="GO" id="GO:0015031">
    <property type="term" value="P:protein transport"/>
    <property type="evidence" value="ECO:0007669"/>
    <property type="project" value="UniProtKB-KW"/>
</dbReference>
<evidence type="ECO:0000256" key="1">
    <source>
        <dbReference type="ARBA" id="ARBA00004123"/>
    </source>
</evidence>
<dbReference type="Gene3D" id="1.10.10.1440">
    <property type="entry name" value="PHAX RNA-binding domain"/>
    <property type="match status" value="1"/>
</dbReference>
<evidence type="ECO:0000256" key="6">
    <source>
        <dbReference type="ARBA" id="ARBA00022490"/>
    </source>
</evidence>
<keyword evidence="8" id="KW-0653">Protein transport</keyword>
<accession>A0A9P0AK96</accession>
<evidence type="ECO:0000256" key="10">
    <source>
        <dbReference type="ARBA" id="ARBA00030834"/>
    </source>
</evidence>
<dbReference type="InterPro" id="IPR038092">
    <property type="entry name" value="PHAX_RNA-binding_sf"/>
</dbReference>
<dbReference type="PANTHER" id="PTHR13135:SF0">
    <property type="entry name" value="PHOSPHORYLATED ADAPTER RNA EXPORT PROTEIN"/>
    <property type="match status" value="1"/>
</dbReference>
<reference evidence="13" key="1">
    <citation type="submission" date="2021-12" db="EMBL/GenBank/DDBJ databases">
        <authorList>
            <person name="King R."/>
        </authorList>
    </citation>
    <scope>NUCLEOTIDE SEQUENCE</scope>
</reference>
<feature type="region of interest" description="Disordered" evidence="11">
    <location>
        <begin position="1"/>
        <end position="96"/>
    </location>
</feature>
<feature type="compositionally biased region" description="Pro residues" evidence="11">
    <location>
        <begin position="357"/>
        <end position="374"/>
    </location>
</feature>
<keyword evidence="7" id="KW-0694">RNA-binding</keyword>
<evidence type="ECO:0000313" key="13">
    <source>
        <dbReference type="EMBL" id="CAH0392477.1"/>
    </source>
</evidence>
<feature type="region of interest" description="Disordered" evidence="11">
    <location>
        <begin position="350"/>
        <end position="394"/>
    </location>
</feature>
<dbReference type="GO" id="GO:0006408">
    <property type="term" value="P:snRNA export from nucleus"/>
    <property type="evidence" value="ECO:0007669"/>
    <property type="project" value="InterPro"/>
</dbReference>
<feature type="compositionally biased region" description="Acidic residues" evidence="11">
    <location>
        <begin position="39"/>
        <end position="50"/>
    </location>
</feature>
<organism evidence="13 14">
    <name type="scientific">Bemisia tabaci</name>
    <name type="common">Sweetpotato whitefly</name>
    <name type="synonym">Aleurodes tabaci</name>
    <dbReference type="NCBI Taxonomy" id="7038"/>
    <lineage>
        <taxon>Eukaryota</taxon>
        <taxon>Metazoa</taxon>
        <taxon>Ecdysozoa</taxon>
        <taxon>Arthropoda</taxon>
        <taxon>Hexapoda</taxon>
        <taxon>Insecta</taxon>
        <taxon>Pterygota</taxon>
        <taxon>Neoptera</taxon>
        <taxon>Paraneoptera</taxon>
        <taxon>Hemiptera</taxon>
        <taxon>Sternorrhyncha</taxon>
        <taxon>Aleyrodoidea</taxon>
        <taxon>Aleyrodidae</taxon>
        <taxon>Aleyrodinae</taxon>
        <taxon>Bemisia</taxon>
    </lineage>
</organism>
<dbReference type="EMBL" id="OU963867">
    <property type="protein sequence ID" value="CAH0392477.1"/>
    <property type="molecule type" value="Genomic_DNA"/>
</dbReference>
<dbReference type="GO" id="GO:0005737">
    <property type="term" value="C:cytoplasm"/>
    <property type="evidence" value="ECO:0007669"/>
    <property type="project" value="UniProtKB-SubCell"/>
</dbReference>
<dbReference type="KEGG" id="btab:109031378"/>
<dbReference type="GO" id="GO:0005634">
    <property type="term" value="C:nucleus"/>
    <property type="evidence" value="ECO:0007669"/>
    <property type="project" value="UniProtKB-SubCell"/>
</dbReference>
<feature type="compositionally biased region" description="Basic and acidic residues" evidence="11">
    <location>
        <begin position="51"/>
        <end position="60"/>
    </location>
</feature>
<evidence type="ECO:0000313" key="14">
    <source>
        <dbReference type="Proteomes" id="UP001152759"/>
    </source>
</evidence>
<feature type="domain" description="Phosphorylated adapter RNA export protein RNA-binding" evidence="12">
    <location>
        <begin position="215"/>
        <end position="294"/>
    </location>
</feature>
<comment type="similarity">
    <text evidence="3">Belongs to the PHAX family.</text>
</comment>
<name>A0A9P0AK96_BEMTA</name>
<evidence type="ECO:0000256" key="4">
    <source>
        <dbReference type="ARBA" id="ARBA00016856"/>
    </source>
</evidence>
<proteinExistence type="inferred from homology"/>
<keyword evidence="14" id="KW-1185">Reference proteome</keyword>
<comment type="subcellular location">
    <subcellularLocation>
        <location evidence="2">Cytoplasm</location>
    </subcellularLocation>
    <subcellularLocation>
        <location evidence="1">Nucleus</location>
    </subcellularLocation>
</comment>
<gene>
    <name evidence="13" type="ORF">BEMITA_LOCUS10994</name>
</gene>
<dbReference type="AlphaFoldDB" id="A0A9P0AK96"/>
<keyword evidence="6" id="KW-0963">Cytoplasm</keyword>
<evidence type="ECO:0000256" key="5">
    <source>
        <dbReference type="ARBA" id="ARBA00022448"/>
    </source>
</evidence>
<dbReference type="Proteomes" id="UP001152759">
    <property type="component" value="Chromosome 6"/>
</dbReference>
<dbReference type="FunFam" id="1.10.10.1440:FF:000001">
    <property type="entry name" value="phosphorylated adapter RNA export protein-like"/>
    <property type="match status" value="1"/>
</dbReference>
<dbReference type="GO" id="GO:0003723">
    <property type="term" value="F:RNA binding"/>
    <property type="evidence" value="ECO:0007669"/>
    <property type="project" value="UniProtKB-KW"/>
</dbReference>
<evidence type="ECO:0000256" key="11">
    <source>
        <dbReference type="SAM" id="MobiDB-lite"/>
    </source>
</evidence>
<feature type="compositionally biased region" description="Polar residues" evidence="11">
    <location>
        <begin position="381"/>
        <end position="392"/>
    </location>
</feature>
<dbReference type="Pfam" id="PF10258">
    <property type="entry name" value="PHAX_RNA-bd"/>
    <property type="match status" value="1"/>
</dbReference>